<keyword evidence="4" id="KW-1185">Reference proteome</keyword>
<feature type="transmembrane region" description="Helical" evidence="1">
    <location>
        <begin position="143"/>
        <end position="166"/>
    </location>
</feature>
<gene>
    <name evidence="3" type="ORF">QQZ08_003104</name>
</gene>
<reference evidence="3 4" key="1">
    <citation type="journal article" date="2025" name="Microbiol. Resour. Announc.">
        <title>Draft genome sequences for Neonectria magnoliae and Neonectria punicea, canker pathogens of Liriodendron tulipifera and Acer saccharum in West Virginia.</title>
        <authorList>
            <person name="Petronek H.M."/>
            <person name="Kasson M.T."/>
            <person name="Metheny A.M."/>
            <person name="Stauder C.M."/>
            <person name="Lovett B."/>
            <person name="Lynch S.C."/>
            <person name="Garnas J.R."/>
            <person name="Kasson L.R."/>
            <person name="Stajich J.E."/>
        </authorList>
    </citation>
    <scope>NUCLEOTIDE SEQUENCE [LARGE SCALE GENOMIC DNA]</scope>
    <source>
        <strain evidence="3 4">NRRL 64651</strain>
    </source>
</reference>
<evidence type="ECO:0000256" key="1">
    <source>
        <dbReference type="SAM" id="Phobius"/>
    </source>
</evidence>
<proteinExistence type="predicted"/>
<sequence length="215" mass="24476">MACLAWGANRIDRLWEELKEAEKCDIDDLEKDKRFFEFRDQLRMQYQFTLETKDIHGLDQPSATFIDNFRLGASAELDADDARYLWGPRWDFVSALPIDKLDKFIWDLPQHRIGKVMCSWFEAKAVQGRGVRLRRYPQKAIKMVLSGVFNCIIGALIGAPVAIQLLAVHSQLGAVILYLVFLLTFAFLVQGMAHGTNTQLFMTLAYAGVLAAIMK</sequence>
<dbReference type="Pfam" id="PF20237">
    <property type="entry name" value="DUF6594"/>
    <property type="match status" value="1"/>
</dbReference>
<dbReference type="Proteomes" id="UP001498421">
    <property type="component" value="Unassembled WGS sequence"/>
</dbReference>
<evidence type="ECO:0000313" key="3">
    <source>
        <dbReference type="EMBL" id="KAK7430356.1"/>
    </source>
</evidence>
<feature type="domain" description="DUF6594" evidence="2">
    <location>
        <begin position="19"/>
        <end position="210"/>
    </location>
</feature>
<feature type="transmembrane region" description="Helical" evidence="1">
    <location>
        <begin position="172"/>
        <end position="189"/>
    </location>
</feature>
<evidence type="ECO:0000259" key="2">
    <source>
        <dbReference type="Pfam" id="PF20237"/>
    </source>
</evidence>
<keyword evidence="1" id="KW-0812">Transmembrane</keyword>
<dbReference type="InterPro" id="IPR046529">
    <property type="entry name" value="DUF6594"/>
</dbReference>
<evidence type="ECO:0000313" key="4">
    <source>
        <dbReference type="Proteomes" id="UP001498421"/>
    </source>
</evidence>
<keyword evidence="1" id="KW-1133">Transmembrane helix</keyword>
<protein>
    <recommendedName>
        <fullName evidence="2">DUF6594 domain-containing protein</fullName>
    </recommendedName>
</protein>
<accession>A0ABR1IAJ5</accession>
<organism evidence="3 4">
    <name type="scientific">Neonectria magnoliae</name>
    <dbReference type="NCBI Taxonomy" id="2732573"/>
    <lineage>
        <taxon>Eukaryota</taxon>
        <taxon>Fungi</taxon>
        <taxon>Dikarya</taxon>
        <taxon>Ascomycota</taxon>
        <taxon>Pezizomycotina</taxon>
        <taxon>Sordariomycetes</taxon>
        <taxon>Hypocreomycetidae</taxon>
        <taxon>Hypocreales</taxon>
        <taxon>Nectriaceae</taxon>
        <taxon>Neonectria</taxon>
    </lineage>
</organism>
<name>A0ABR1IAJ5_9HYPO</name>
<comment type="caution">
    <text evidence="3">The sequence shown here is derived from an EMBL/GenBank/DDBJ whole genome shotgun (WGS) entry which is preliminary data.</text>
</comment>
<dbReference type="EMBL" id="JAZAVK010000020">
    <property type="protein sequence ID" value="KAK7430356.1"/>
    <property type="molecule type" value="Genomic_DNA"/>
</dbReference>
<keyword evidence="1" id="KW-0472">Membrane</keyword>